<dbReference type="Gene3D" id="3.40.710.10">
    <property type="entry name" value="DD-peptidase/beta-lactamase superfamily"/>
    <property type="match status" value="1"/>
</dbReference>
<feature type="domain" description="Beta-lactamase-related" evidence="1">
    <location>
        <begin position="115"/>
        <end position="373"/>
    </location>
</feature>
<dbReference type="SUPFAM" id="SSF56601">
    <property type="entry name" value="beta-lactamase/transpeptidase-like"/>
    <property type="match status" value="1"/>
</dbReference>
<comment type="caution">
    <text evidence="2">The sequence shown here is derived from an EMBL/GenBank/DDBJ whole genome shotgun (WGS) entry which is preliminary data.</text>
</comment>
<dbReference type="PANTHER" id="PTHR43283:SF7">
    <property type="entry name" value="BETA-LACTAMASE-RELATED DOMAIN-CONTAINING PROTEIN"/>
    <property type="match status" value="1"/>
</dbReference>
<organism evidence="2">
    <name type="scientific">marine sediment metagenome</name>
    <dbReference type="NCBI Taxonomy" id="412755"/>
    <lineage>
        <taxon>unclassified sequences</taxon>
        <taxon>metagenomes</taxon>
        <taxon>ecological metagenomes</taxon>
    </lineage>
</organism>
<dbReference type="InterPro" id="IPR012338">
    <property type="entry name" value="Beta-lactam/transpept-like"/>
</dbReference>
<dbReference type="InterPro" id="IPR001466">
    <property type="entry name" value="Beta-lactam-related"/>
</dbReference>
<evidence type="ECO:0000259" key="1">
    <source>
        <dbReference type="Pfam" id="PF00144"/>
    </source>
</evidence>
<dbReference type="Pfam" id="PF00144">
    <property type="entry name" value="Beta-lactamase"/>
    <property type="match status" value="1"/>
</dbReference>
<proteinExistence type="predicted"/>
<protein>
    <recommendedName>
        <fullName evidence="1">Beta-lactamase-related domain-containing protein</fullName>
    </recommendedName>
</protein>
<accession>A0A0F9E3C8</accession>
<reference evidence="2" key="1">
    <citation type="journal article" date="2015" name="Nature">
        <title>Complex archaea that bridge the gap between prokaryotes and eukaryotes.</title>
        <authorList>
            <person name="Spang A."/>
            <person name="Saw J.H."/>
            <person name="Jorgensen S.L."/>
            <person name="Zaremba-Niedzwiedzka K."/>
            <person name="Martijn J."/>
            <person name="Lind A.E."/>
            <person name="van Eijk R."/>
            <person name="Schleper C."/>
            <person name="Guy L."/>
            <person name="Ettema T.J."/>
        </authorList>
    </citation>
    <scope>NUCLEOTIDE SEQUENCE</scope>
</reference>
<name>A0A0F9E3C8_9ZZZZ</name>
<gene>
    <name evidence="2" type="ORF">LCGC14_2124020</name>
</gene>
<sequence>MKRSLKLVIIAFSFGAIILMGTFISQTLAYKYKKSDYWPDWDKWREASPETQGMNSSKIEDMYEYIYDNQINLHSVLIVRNGYIVNEEYLKDGTFERMEQKSYDWPEADLFLDLRDGRLHATWSVTKSVVSLLTGIAIEMGLFDLDTKFFDVFPDKWEEIYGDIRKKDITVENLLLQNAGIQWNEWDSVLNEEWAVTDFSLDFYLRQLMDYEPGVEDPFAWTYSSGNAEMLSVIIANKTGMTMAQFAREYLFKPLKIRDSEWDWWEGTSAWGTGDLAIKSHGGFGLFMTHRAMARIGLMCLNGGKWRGRQVVSEEWVETSTSGLIERSFFGFFLFQYGYLWWVTPDKYYQAFGAFTQRIIVIPEYDIVVVFTADEPGDLIWSGPTDSLLIDLFIIPAVVQ</sequence>
<dbReference type="InterPro" id="IPR050789">
    <property type="entry name" value="Diverse_Enzym_Activities"/>
</dbReference>
<dbReference type="PANTHER" id="PTHR43283">
    <property type="entry name" value="BETA-LACTAMASE-RELATED"/>
    <property type="match status" value="1"/>
</dbReference>
<dbReference type="EMBL" id="LAZR01026499">
    <property type="protein sequence ID" value="KKL68533.1"/>
    <property type="molecule type" value="Genomic_DNA"/>
</dbReference>
<dbReference type="AlphaFoldDB" id="A0A0F9E3C8"/>
<evidence type="ECO:0000313" key="2">
    <source>
        <dbReference type="EMBL" id="KKL68533.1"/>
    </source>
</evidence>